<gene>
    <name evidence="7" type="ORF">TARUN_5905</name>
</gene>
<comment type="similarity">
    <text evidence="2">Belongs to the oxygen-dependent FAD-linked oxidoreductase family.</text>
</comment>
<name>A0A395NJX8_TRIAR</name>
<dbReference type="InterPro" id="IPR050416">
    <property type="entry name" value="FAD-linked_Oxidoreductase"/>
</dbReference>
<dbReference type="Proteomes" id="UP000266272">
    <property type="component" value="Unassembled WGS sequence"/>
</dbReference>
<dbReference type="PANTHER" id="PTHR42973:SF39">
    <property type="entry name" value="FAD-BINDING PCMH-TYPE DOMAIN-CONTAINING PROTEIN"/>
    <property type="match status" value="1"/>
</dbReference>
<evidence type="ECO:0000313" key="8">
    <source>
        <dbReference type="Proteomes" id="UP000266272"/>
    </source>
</evidence>
<comment type="caution">
    <text evidence="7">The sequence shown here is derived from an EMBL/GenBank/DDBJ whole genome shotgun (WGS) entry which is preliminary data.</text>
</comment>
<accession>A0A395NJX8</accession>
<feature type="domain" description="FAD-binding PCMH-type" evidence="6">
    <location>
        <begin position="36"/>
        <end position="204"/>
    </location>
</feature>
<evidence type="ECO:0000256" key="5">
    <source>
        <dbReference type="ARBA" id="ARBA00023002"/>
    </source>
</evidence>
<dbReference type="EMBL" id="PXOA01000358">
    <property type="protein sequence ID" value="RFU76338.1"/>
    <property type="molecule type" value="Genomic_DNA"/>
</dbReference>
<dbReference type="STRING" id="490622.A0A395NJX8"/>
<evidence type="ECO:0000256" key="2">
    <source>
        <dbReference type="ARBA" id="ARBA00005466"/>
    </source>
</evidence>
<sequence>MTAELDRVRALLTADEILALDTAEYLEESKTWAAQKNLRPKLVVQPKSLESLCKLVALLRGTTLDIGVRSQGYGSSSAKDVLISMTRFDAFEYNLAEETITIGAGQTWNQVDENIDKFCPGYATLSTRSGFLGVAGSIVYGGLSWASSERGAASRPENLLDAQVVKADGTAVWASTDPDLFWCIRGGGHSFGIVTAVKVRIFKFPKSVFTGRLVYPSTSLQHIAREVAAFTRRVSDPKLCLHLYWMTEEEYSAEELPDHMKIGSHNDSWSRGMKSTHISIWIYDAHGEQHARSKDGFAWAFGIPGATDKTMNLTFTEVNRLANELMAAKGATDSWMSAPLISDISEDLILRAWEWFEETVAANPVVKNVPLGVMVLIEMLQKPAIHTKTPRTDCAWPHTRAQHVLQLGVAAPIGDVETGKRVLQALEEAPKRMCPEHQPGDFLPNFIQKFNDISAIYGPNYKKLQVMKQKYDPKGIFGGPFM</sequence>
<proteinExistence type="inferred from homology"/>
<dbReference type="SUPFAM" id="SSF56176">
    <property type="entry name" value="FAD-binding/transporter-associated domain-like"/>
    <property type="match status" value="1"/>
</dbReference>
<evidence type="ECO:0000256" key="4">
    <source>
        <dbReference type="ARBA" id="ARBA00022827"/>
    </source>
</evidence>
<dbReference type="Pfam" id="PF01565">
    <property type="entry name" value="FAD_binding_4"/>
    <property type="match status" value="1"/>
</dbReference>
<keyword evidence="5" id="KW-0560">Oxidoreductase</keyword>
<dbReference type="GO" id="GO:0071949">
    <property type="term" value="F:FAD binding"/>
    <property type="evidence" value="ECO:0007669"/>
    <property type="project" value="InterPro"/>
</dbReference>
<evidence type="ECO:0000256" key="1">
    <source>
        <dbReference type="ARBA" id="ARBA00001974"/>
    </source>
</evidence>
<evidence type="ECO:0000313" key="7">
    <source>
        <dbReference type="EMBL" id="RFU76338.1"/>
    </source>
</evidence>
<keyword evidence="3" id="KW-0285">Flavoprotein</keyword>
<evidence type="ECO:0000256" key="3">
    <source>
        <dbReference type="ARBA" id="ARBA00022630"/>
    </source>
</evidence>
<keyword evidence="8" id="KW-1185">Reference proteome</keyword>
<dbReference type="Gene3D" id="3.30.465.10">
    <property type="match status" value="1"/>
</dbReference>
<dbReference type="Gene3D" id="3.40.462.20">
    <property type="match status" value="1"/>
</dbReference>
<dbReference type="GO" id="GO:0016491">
    <property type="term" value="F:oxidoreductase activity"/>
    <property type="evidence" value="ECO:0007669"/>
    <property type="project" value="UniProtKB-KW"/>
</dbReference>
<dbReference type="Gene3D" id="3.30.43.10">
    <property type="entry name" value="Uridine Diphospho-n-acetylenolpyruvylglucosamine Reductase, domain 2"/>
    <property type="match status" value="1"/>
</dbReference>
<organism evidence="7 8">
    <name type="scientific">Trichoderma arundinaceum</name>
    <dbReference type="NCBI Taxonomy" id="490622"/>
    <lineage>
        <taxon>Eukaryota</taxon>
        <taxon>Fungi</taxon>
        <taxon>Dikarya</taxon>
        <taxon>Ascomycota</taxon>
        <taxon>Pezizomycotina</taxon>
        <taxon>Sordariomycetes</taxon>
        <taxon>Hypocreomycetidae</taxon>
        <taxon>Hypocreales</taxon>
        <taxon>Hypocreaceae</taxon>
        <taxon>Trichoderma</taxon>
    </lineage>
</organism>
<reference evidence="7 8" key="1">
    <citation type="journal article" date="2018" name="PLoS Pathog.">
        <title>Evolution of structural diversity of trichothecenes, a family of toxins produced by plant pathogenic and entomopathogenic fungi.</title>
        <authorList>
            <person name="Proctor R.H."/>
            <person name="McCormick S.P."/>
            <person name="Kim H.S."/>
            <person name="Cardoza R.E."/>
            <person name="Stanley A.M."/>
            <person name="Lindo L."/>
            <person name="Kelly A."/>
            <person name="Brown D.W."/>
            <person name="Lee T."/>
            <person name="Vaughan M.M."/>
            <person name="Alexander N.J."/>
            <person name="Busman M."/>
            <person name="Gutierrez S."/>
        </authorList>
    </citation>
    <scope>NUCLEOTIDE SEQUENCE [LARGE SCALE GENOMIC DNA]</scope>
    <source>
        <strain evidence="7 8">IBT 40837</strain>
    </source>
</reference>
<comment type="cofactor">
    <cofactor evidence="1">
        <name>FAD</name>
        <dbReference type="ChEBI" id="CHEBI:57692"/>
    </cofactor>
</comment>
<dbReference type="InterPro" id="IPR036318">
    <property type="entry name" value="FAD-bd_PCMH-like_sf"/>
</dbReference>
<dbReference type="PANTHER" id="PTHR42973">
    <property type="entry name" value="BINDING OXIDOREDUCTASE, PUTATIVE (AFU_ORTHOLOGUE AFUA_1G17690)-RELATED"/>
    <property type="match status" value="1"/>
</dbReference>
<dbReference type="InterPro" id="IPR016169">
    <property type="entry name" value="FAD-bd_PCMH_sub2"/>
</dbReference>
<evidence type="ECO:0000259" key="6">
    <source>
        <dbReference type="PROSITE" id="PS51387"/>
    </source>
</evidence>
<dbReference type="InterPro" id="IPR016167">
    <property type="entry name" value="FAD-bd_PCMH_sub1"/>
</dbReference>
<dbReference type="InterPro" id="IPR016166">
    <property type="entry name" value="FAD-bd_PCMH"/>
</dbReference>
<dbReference type="PROSITE" id="PS51387">
    <property type="entry name" value="FAD_PCMH"/>
    <property type="match status" value="1"/>
</dbReference>
<keyword evidence="4" id="KW-0274">FAD</keyword>
<dbReference type="AlphaFoldDB" id="A0A395NJX8"/>
<dbReference type="InterPro" id="IPR006094">
    <property type="entry name" value="Oxid_FAD_bind_N"/>
</dbReference>
<protein>
    <submittedName>
        <fullName evidence="7">Fad binding domain-containing</fullName>
    </submittedName>
</protein>
<dbReference type="OrthoDB" id="415825at2759"/>